<proteinExistence type="predicted"/>
<gene>
    <name evidence="1" type="ORF">PXEA_LOCUS29293</name>
</gene>
<name>A0A3S5AZ41_9PLAT</name>
<sequence length="62" mass="6836">MQISSPFGSVVSYSAAQMARRPVSKVKPTSFARHQLINWSRLHLIDLASPLNQPSRGMGLDV</sequence>
<accession>A0A3S5AZ41</accession>
<organism evidence="1 2">
    <name type="scientific">Protopolystoma xenopodis</name>
    <dbReference type="NCBI Taxonomy" id="117903"/>
    <lineage>
        <taxon>Eukaryota</taxon>
        <taxon>Metazoa</taxon>
        <taxon>Spiralia</taxon>
        <taxon>Lophotrochozoa</taxon>
        <taxon>Platyhelminthes</taxon>
        <taxon>Monogenea</taxon>
        <taxon>Polyopisthocotylea</taxon>
        <taxon>Polystomatidea</taxon>
        <taxon>Polystomatidae</taxon>
        <taxon>Protopolystoma</taxon>
    </lineage>
</organism>
<protein>
    <submittedName>
        <fullName evidence="1">Uncharacterized protein</fullName>
    </submittedName>
</protein>
<evidence type="ECO:0000313" key="2">
    <source>
        <dbReference type="Proteomes" id="UP000784294"/>
    </source>
</evidence>
<evidence type="ECO:0000313" key="1">
    <source>
        <dbReference type="EMBL" id="VEL35853.1"/>
    </source>
</evidence>
<dbReference type="Proteomes" id="UP000784294">
    <property type="component" value="Unassembled WGS sequence"/>
</dbReference>
<reference evidence="1" key="1">
    <citation type="submission" date="2018-11" db="EMBL/GenBank/DDBJ databases">
        <authorList>
            <consortium name="Pathogen Informatics"/>
        </authorList>
    </citation>
    <scope>NUCLEOTIDE SEQUENCE</scope>
</reference>
<dbReference type="AlphaFoldDB" id="A0A3S5AZ41"/>
<keyword evidence="2" id="KW-1185">Reference proteome</keyword>
<comment type="caution">
    <text evidence="1">The sequence shown here is derived from an EMBL/GenBank/DDBJ whole genome shotgun (WGS) entry which is preliminary data.</text>
</comment>
<dbReference type="EMBL" id="CAAALY010250835">
    <property type="protein sequence ID" value="VEL35853.1"/>
    <property type="molecule type" value="Genomic_DNA"/>
</dbReference>